<protein>
    <submittedName>
        <fullName evidence="8">Homologous-pairing protein 2</fullName>
    </submittedName>
</protein>
<accession>A0A0J7L257</accession>
<evidence type="ECO:0000259" key="7">
    <source>
        <dbReference type="Pfam" id="PF07106"/>
    </source>
</evidence>
<sequence>MAKDVIMATEAVYNYMKTENKPHNLNDILANLDNKYGKTVIQKAVDELVTNRKLFEKIYGKQKIYCVVQDSTCDTDESLRIDKEAQSRAKENKYQEILREMKEQEALLSSLKSNLTLEDAQKEKVTLQQNIKELTHKLDDLMENSSTVDLHDHSASKRKAQETLDEYTRAYLKRKKIVTEIIECILDNYPGSKDKLYDEIGIDSTTQ</sequence>
<evidence type="ECO:0000313" key="9">
    <source>
        <dbReference type="Proteomes" id="UP000036403"/>
    </source>
</evidence>
<dbReference type="GO" id="GO:0000709">
    <property type="term" value="P:meiotic joint molecule formation"/>
    <property type="evidence" value="ECO:0007669"/>
    <property type="project" value="TreeGrafter"/>
</dbReference>
<dbReference type="STRING" id="67767.A0A0J7L257"/>
<dbReference type="AlphaFoldDB" id="A0A0J7L257"/>
<comment type="similarity">
    <text evidence="2">Belongs to the HOP2 family.</text>
</comment>
<dbReference type="GO" id="GO:0000794">
    <property type="term" value="C:condensed nuclear chromosome"/>
    <property type="evidence" value="ECO:0007669"/>
    <property type="project" value="TreeGrafter"/>
</dbReference>
<reference evidence="8 9" key="1">
    <citation type="submission" date="2015-04" db="EMBL/GenBank/DDBJ databases">
        <title>Lasius niger genome sequencing.</title>
        <authorList>
            <person name="Konorov E.A."/>
            <person name="Nikitin M.A."/>
            <person name="Kirill M.V."/>
            <person name="Chang P."/>
        </authorList>
    </citation>
    <scope>NUCLEOTIDE SEQUENCE [LARGE SCALE GENOMIC DNA]</scope>
    <source>
        <tissue evidence="8">Whole</tissue>
    </source>
</reference>
<dbReference type="Gene3D" id="1.10.10.10">
    <property type="entry name" value="Winged helix-like DNA-binding domain superfamily/Winged helix DNA-binding domain"/>
    <property type="match status" value="1"/>
</dbReference>
<dbReference type="OrthoDB" id="272266at2759"/>
<evidence type="ECO:0000256" key="2">
    <source>
        <dbReference type="ARBA" id="ARBA00007922"/>
    </source>
</evidence>
<keyword evidence="3" id="KW-0233">DNA recombination</keyword>
<dbReference type="GO" id="GO:0120230">
    <property type="term" value="F:recombinase activator activity"/>
    <property type="evidence" value="ECO:0007669"/>
    <property type="project" value="TreeGrafter"/>
</dbReference>
<evidence type="ECO:0000313" key="8">
    <source>
        <dbReference type="EMBL" id="KMQ96544.1"/>
    </source>
</evidence>
<keyword evidence="5" id="KW-0469">Meiosis</keyword>
<organism evidence="8 9">
    <name type="scientific">Lasius niger</name>
    <name type="common">Black garden ant</name>
    <dbReference type="NCBI Taxonomy" id="67767"/>
    <lineage>
        <taxon>Eukaryota</taxon>
        <taxon>Metazoa</taxon>
        <taxon>Ecdysozoa</taxon>
        <taxon>Arthropoda</taxon>
        <taxon>Hexapoda</taxon>
        <taxon>Insecta</taxon>
        <taxon>Pterygota</taxon>
        <taxon>Neoptera</taxon>
        <taxon>Endopterygota</taxon>
        <taxon>Hymenoptera</taxon>
        <taxon>Apocrita</taxon>
        <taxon>Aculeata</taxon>
        <taxon>Formicoidea</taxon>
        <taxon>Formicidae</taxon>
        <taxon>Formicinae</taxon>
        <taxon>Lasius</taxon>
        <taxon>Lasius</taxon>
    </lineage>
</organism>
<comment type="subcellular location">
    <subcellularLocation>
        <location evidence="1">Nucleus</location>
    </subcellularLocation>
</comment>
<evidence type="ECO:0000256" key="6">
    <source>
        <dbReference type="SAM" id="Coils"/>
    </source>
</evidence>
<keyword evidence="9" id="KW-1185">Reference proteome</keyword>
<dbReference type="EMBL" id="LBMM01001305">
    <property type="protein sequence ID" value="KMQ96544.1"/>
    <property type="molecule type" value="Genomic_DNA"/>
</dbReference>
<dbReference type="GO" id="GO:0120231">
    <property type="term" value="C:DNA recombinase auxiliary factor complex"/>
    <property type="evidence" value="ECO:0007669"/>
    <property type="project" value="TreeGrafter"/>
</dbReference>
<evidence type="ECO:0000256" key="1">
    <source>
        <dbReference type="ARBA" id="ARBA00004123"/>
    </source>
</evidence>
<feature type="domain" description="Homologous-pairing protein 2 winged helix" evidence="7">
    <location>
        <begin position="8"/>
        <end position="67"/>
    </location>
</feature>
<gene>
    <name evidence="8" type="ORF">RF55_3160</name>
</gene>
<comment type="caution">
    <text evidence="8">The sequence shown here is derived from an EMBL/GenBank/DDBJ whole genome shotgun (WGS) entry which is preliminary data.</text>
</comment>
<name>A0A0J7L257_LASNI</name>
<dbReference type="PANTHER" id="PTHR15938">
    <property type="entry name" value="TBP-1 INTERACTING PROTEIN"/>
    <property type="match status" value="1"/>
</dbReference>
<evidence type="ECO:0000256" key="4">
    <source>
        <dbReference type="ARBA" id="ARBA00023242"/>
    </source>
</evidence>
<proteinExistence type="inferred from homology"/>
<dbReference type="Pfam" id="PF07106">
    <property type="entry name" value="WHD_TBPIP"/>
    <property type="match status" value="1"/>
</dbReference>
<dbReference type="GO" id="GO:0003690">
    <property type="term" value="F:double-stranded DNA binding"/>
    <property type="evidence" value="ECO:0007669"/>
    <property type="project" value="TreeGrafter"/>
</dbReference>
<evidence type="ECO:0000256" key="3">
    <source>
        <dbReference type="ARBA" id="ARBA00023172"/>
    </source>
</evidence>
<dbReference type="InterPro" id="IPR010776">
    <property type="entry name" value="Hop2_WH_dom"/>
</dbReference>
<dbReference type="PANTHER" id="PTHR15938:SF0">
    <property type="entry name" value="HOMOLOGOUS-PAIRING PROTEIN 2 HOMOLOG"/>
    <property type="match status" value="1"/>
</dbReference>
<dbReference type="InterPro" id="IPR036388">
    <property type="entry name" value="WH-like_DNA-bd_sf"/>
</dbReference>
<dbReference type="GO" id="GO:0010774">
    <property type="term" value="P:meiotic strand invasion involved in reciprocal meiotic recombination"/>
    <property type="evidence" value="ECO:0007669"/>
    <property type="project" value="TreeGrafter"/>
</dbReference>
<dbReference type="GO" id="GO:0007129">
    <property type="term" value="P:homologous chromosome pairing at meiosis"/>
    <property type="evidence" value="ECO:0007669"/>
    <property type="project" value="TreeGrafter"/>
</dbReference>
<keyword evidence="4" id="KW-0539">Nucleus</keyword>
<feature type="coiled-coil region" evidence="6">
    <location>
        <begin position="87"/>
        <end position="144"/>
    </location>
</feature>
<keyword evidence="6" id="KW-0175">Coiled coil</keyword>
<dbReference type="PaxDb" id="67767-A0A0J7L257"/>
<evidence type="ECO:0000256" key="5">
    <source>
        <dbReference type="ARBA" id="ARBA00023254"/>
    </source>
</evidence>
<dbReference type="Proteomes" id="UP000036403">
    <property type="component" value="Unassembled WGS sequence"/>
</dbReference>